<evidence type="ECO:0000259" key="4">
    <source>
        <dbReference type="PROSITE" id="PS50949"/>
    </source>
</evidence>
<name>A0A1B9B8P7_9BACI</name>
<dbReference type="SUPFAM" id="SSF46785">
    <property type="entry name" value="Winged helix' DNA-binding domain"/>
    <property type="match status" value="1"/>
</dbReference>
<evidence type="ECO:0000313" key="5">
    <source>
        <dbReference type="EMBL" id="OCA92451.1"/>
    </source>
</evidence>
<reference evidence="6" key="1">
    <citation type="submission" date="2016-05" db="EMBL/GenBank/DDBJ databases">
        <authorList>
            <person name="Liu B."/>
            <person name="Wang J."/>
            <person name="Zhu Y."/>
            <person name="Liu G."/>
            <person name="Chen Q."/>
            <person name="Chen Z."/>
            <person name="Lan J."/>
            <person name="Che J."/>
            <person name="Ge C."/>
            <person name="Shi H."/>
            <person name="Pan Z."/>
            <person name="Liu X."/>
        </authorList>
    </citation>
    <scope>NUCLEOTIDE SEQUENCE [LARGE SCALE GENOMIC DNA]</scope>
    <source>
        <strain evidence="6">FJAT-27215</strain>
    </source>
</reference>
<evidence type="ECO:0000256" key="1">
    <source>
        <dbReference type="ARBA" id="ARBA00023015"/>
    </source>
</evidence>
<dbReference type="PANTHER" id="PTHR38445">
    <property type="entry name" value="HTH-TYPE TRANSCRIPTIONAL REPRESSOR YTRA"/>
    <property type="match status" value="1"/>
</dbReference>
<protein>
    <submittedName>
        <fullName evidence="5">GntR family transcriptional regulator</fullName>
    </submittedName>
</protein>
<dbReference type="Proteomes" id="UP000092578">
    <property type="component" value="Unassembled WGS sequence"/>
</dbReference>
<dbReference type="EMBL" id="MAYT01000001">
    <property type="protein sequence ID" value="OCA92451.1"/>
    <property type="molecule type" value="Genomic_DNA"/>
</dbReference>
<keyword evidence="6" id="KW-1185">Reference proteome</keyword>
<comment type="caution">
    <text evidence="5">The sequence shown here is derived from an EMBL/GenBank/DDBJ whole genome shotgun (WGS) entry which is preliminary data.</text>
</comment>
<keyword evidence="1" id="KW-0805">Transcription regulation</keyword>
<dbReference type="PROSITE" id="PS50949">
    <property type="entry name" value="HTH_GNTR"/>
    <property type="match status" value="1"/>
</dbReference>
<evidence type="ECO:0000256" key="2">
    <source>
        <dbReference type="ARBA" id="ARBA00023125"/>
    </source>
</evidence>
<dbReference type="SMART" id="SM00345">
    <property type="entry name" value="HTH_GNTR"/>
    <property type="match status" value="1"/>
</dbReference>
<dbReference type="RefSeq" id="WP_065408958.1">
    <property type="nucleotide sequence ID" value="NZ_MAYT01000001.1"/>
</dbReference>
<dbReference type="Gene3D" id="1.10.10.10">
    <property type="entry name" value="Winged helix-like DNA-binding domain superfamily/Winged helix DNA-binding domain"/>
    <property type="match status" value="1"/>
</dbReference>
<dbReference type="GO" id="GO:0003700">
    <property type="term" value="F:DNA-binding transcription factor activity"/>
    <property type="evidence" value="ECO:0007669"/>
    <property type="project" value="InterPro"/>
</dbReference>
<organism evidence="5 6">
    <name type="scientific">Pseudobacillus wudalianchiensis</name>
    <dbReference type="NCBI Taxonomy" id="1743143"/>
    <lineage>
        <taxon>Bacteria</taxon>
        <taxon>Bacillati</taxon>
        <taxon>Bacillota</taxon>
        <taxon>Bacilli</taxon>
        <taxon>Bacillales</taxon>
        <taxon>Bacillaceae</taxon>
        <taxon>Pseudobacillus</taxon>
    </lineage>
</organism>
<gene>
    <name evidence="5" type="ORF">A8F95_01710</name>
</gene>
<evidence type="ECO:0000313" key="6">
    <source>
        <dbReference type="Proteomes" id="UP000092578"/>
    </source>
</evidence>
<dbReference type="CDD" id="cd07377">
    <property type="entry name" value="WHTH_GntR"/>
    <property type="match status" value="1"/>
</dbReference>
<keyword evidence="3" id="KW-0804">Transcription</keyword>
<dbReference type="InterPro" id="IPR000524">
    <property type="entry name" value="Tscrpt_reg_HTH_GntR"/>
</dbReference>
<dbReference type="InterPro" id="IPR036388">
    <property type="entry name" value="WH-like_DNA-bd_sf"/>
</dbReference>
<evidence type="ECO:0000256" key="3">
    <source>
        <dbReference type="ARBA" id="ARBA00023163"/>
    </source>
</evidence>
<keyword evidence="2" id="KW-0238">DNA-binding</keyword>
<proteinExistence type="predicted"/>
<dbReference type="GO" id="GO:0003677">
    <property type="term" value="F:DNA binding"/>
    <property type="evidence" value="ECO:0007669"/>
    <property type="project" value="UniProtKB-KW"/>
</dbReference>
<dbReference type="PANTHER" id="PTHR38445:SF6">
    <property type="entry name" value="GNTR-FAMILY TRANSCRIPTIONAL REGULATOR"/>
    <property type="match status" value="1"/>
</dbReference>
<dbReference type="Pfam" id="PF00392">
    <property type="entry name" value="GntR"/>
    <property type="match status" value="1"/>
</dbReference>
<sequence length="127" mass="14696">MTEEFQTSKPIYRQIADRIIQQFVRGEISPGEKLPSVREMAIQSGVNPNTIQRTYGELERMGVVETKRGQGTFMTEQIEMKRQLRTEIQREMIEMFIQNMRGIGVEDREITEAVEQALMGKGRAEND</sequence>
<feature type="domain" description="HTH gntR-type" evidence="4">
    <location>
        <begin position="9"/>
        <end position="77"/>
    </location>
</feature>
<dbReference type="InterPro" id="IPR036390">
    <property type="entry name" value="WH_DNA-bd_sf"/>
</dbReference>
<accession>A0A1B9B8P7</accession>
<dbReference type="AlphaFoldDB" id="A0A1B9B8P7"/>